<organism evidence="1">
    <name type="scientific">viral metagenome</name>
    <dbReference type="NCBI Taxonomy" id="1070528"/>
    <lineage>
        <taxon>unclassified sequences</taxon>
        <taxon>metagenomes</taxon>
        <taxon>organismal metagenomes</taxon>
    </lineage>
</organism>
<dbReference type="AlphaFoldDB" id="A0A6C0DWI3"/>
<evidence type="ECO:0000313" key="1">
    <source>
        <dbReference type="EMBL" id="QHT20389.1"/>
    </source>
</evidence>
<protein>
    <submittedName>
        <fullName evidence="1">Uncharacterized protein</fullName>
    </submittedName>
</protein>
<proteinExistence type="predicted"/>
<accession>A0A6C0DWI3</accession>
<dbReference type="EMBL" id="MN739677">
    <property type="protein sequence ID" value="QHT20389.1"/>
    <property type="molecule type" value="Genomic_DNA"/>
</dbReference>
<name>A0A6C0DWI3_9ZZZZ</name>
<sequence>MAREELSEEQIRQIIKTSKNPIIVAFRTILKTSTESLRNLLFHNQEVIEAVVTIYAKKNKLCNGATIHYLNDDYRNNNLLFWDAQNQKIVYPFYEVDDYGSVPPIFVVGDGYFNPTDWLNEVVHNSYVFPSNTLINEMKEFAAKNPAANKMTVKINSEEYIVDYDNTFMPKDWDSCIIQTDRNYLFVSKGLLIWREDIVVED</sequence>
<reference evidence="1" key="1">
    <citation type="journal article" date="2020" name="Nature">
        <title>Giant virus diversity and host interactions through global metagenomics.</title>
        <authorList>
            <person name="Schulz F."/>
            <person name="Roux S."/>
            <person name="Paez-Espino D."/>
            <person name="Jungbluth S."/>
            <person name="Walsh D.A."/>
            <person name="Denef V.J."/>
            <person name="McMahon K.D."/>
            <person name="Konstantinidis K.T."/>
            <person name="Eloe-Fadrosh E.A."/>
            <person name="Kyrpides N.C."/>
            <person name="Woyke T."/>
        </authorList>
    </citation>
    <scope>NUCLEOTIDE SEQUENCE</scope>
    <source>
        <strain evidence="1">GVMAG-M-3300023174-60</strain>
    </source>
</reference>